<dbReference type="AlphaFoldDB" id="A0A6J4UZK2"/>
<name>A0A6J4UZK2_9BACT</name>
<organism evidence="2">
    <name type="scientific">uncultured Thermomicrobiales bacterium</name>
    <dbReference type="NCBI Taxonomy" id="1645740"/>
    <lineage>
        <taxon>Bacteria</taxon>
        <taxon>Pseudomonadati</taxon>
        <taxon>Thermomicrobiota</taxon>
        <taxon>Thermomicrobia</taxon>
        <taxon>Thermomicrobiales</taxon>
        <taxon>environmental samples</taxon>
    </lineage>
</organism>
<dbReference type="EMBL" id="CADCWG010000193">
    <property type="protein sequence ID" value="CAA9564346.1"/>
    <property type="molecule type" value="Genomic_DNA"/>
</dbReference>
<evidence type="ECO:0008006" key="3">
    <source>
        <dbReference type="Google" id="ProtNLM"/>
    </source>
</evidence>
<keyword evidence="1" id="KW-0812">Transmembrane</keyword>
<proteinExistence type="predicted"/>
<gene>
    <name evidence="2" type="ORF">AVDCRST_MAG49-2767</name>
</gene>
<feature type="transmembrane region" description="Helical" evidence="1">
    <location>
        <begin position="6"/>
        <end position="27"/>
    </location>
</feature>
<reference evidence="2" key="1">
    <citation type="submission" date="2020-02" db="EMBL/GenBank/DDBJ databases">
        <authorList>
            <person name="Meier V. D."/>
        </authorList>
    </citation>
    <scope>NUCLEOTIDE SEQUENCE</scope>
    <source>
        <strain evidence="2">AVDCRST_MAG49</strain>
    </source>
</reference>
<keyword evidence="1" id="KW-0472">Membrane</keyword>
<evidence type="ECO:0000313" key="2">
    <source>
        <dbReference type="EMBL" id="CAA9564346.1"/>
    </source>
</evidence>
<protein>
    <recommendedName>
        <fullName evidence="3">Thioredoxin domain-containing protein</fullName>
    </recommendedName>
</protein>
<sequence>MSTIGVVAIVLAGLWLAALTVVVVLVVRQVALIMVRLERSTAASGDVNIAEPTYDYDPTTDGLAVGSRVPDDVAQELPELGSGTTQLLLLSAHCNPCREMAVQLGRRPVGAFGRVVALVPGTPALADGVVDALPAGIRPIRDPVATGIAKSLEIRRVPFALRVEGGVIAAKAPPLDSVVDLERFIVDGSDSPGGRVAVGARGEGEAGHAD</sequence>
<keyword evidence="1" id="KW-1133">Transmembrane helix</keyword>
<accession>A0A6J4UZK2</accession>
<evidence type="ECO:0000256" key="1">
    <source>
        <dbReference type="SAM" id="Phobius"/>
    </source>
</evidence>